<evidence type="ECO:0000256" key="2">
    <source>
        <dbReference type="ARBA" id="ARBA00022617"/>
    </source>
</evidence>
<dbReference type="GO" id="GO:0020037">
    <property type="term" value="F:heme binding"/>
    <property type="evidence" value="ECO:0007669"/>
    <property type="project" value="InterPro"/>
</dbReference>
<dbReference type="GO" id="GO:0042744">
    <property type="term" value="P:hydrogen peroxide catabolic process"/>
    <property type="evidence" value="ECO:0007669"/>
    <property type="project" value="UniProtKB-KW"/>
</dbReference>
<keyword evidence="4" id="KW-0560">Oxidoreductase</keyword>
<dbReference type="Pfam" id="PF06628">
    <property type="entry name" value="Catalase-rel"/>
    <property type="match status" value="1"/>
</dbReference>
<evidence type="ECO:0000313" key="10">
    <source>
        <dbReference type="Proteomes" id="UP001140562"/>
    </source>
</evidence>
<evidence type="ECO:0000256" key="5">
    <source>
        <dbReference type="ARBA" id="ARBA00023004"/>
    </source>
</evidence>
<keyword evidence="1" id="KW-0575">Peroxidase</keyword>
<evidence type="ECO:0000313" key="9">
    <source>
        <dbReference type="EMBL" id="KAJ4338193.1"/>
    </source>
</evidence>
<gene>
    <name evidence="9" type="ORF">N0V87_004170</name>
</gene>
<dbReference type="GO" id="GO:0046872">
    <property type="term" value="F:metal ion binding"/>
    <property type="evidence" value="ECO:0007669"/>
    <property type="project" value="UniProtKB-KW"/>
</dbReference>
<dbReference type="GO" id="GO:0005739">
    <property type="term" value="C:mitochondrion"/>
    <property type="evidence" value="ECO:0007669"/>
    <property type="project" value="TreeGrafter"/>
</dbReference>
<dbReference type="Pfam" id="PF00199">
    <property type="entry name" value="Catalase"/>
    <property type="match status" value="1"/>
</dbReference>
<dbReference type="Proteomes" id="UP001140562">
    <property type="component" value="Unassembled WGS sequence"/>
</dbReference>
<dbReference type="InterPro" id="IPR018028">
    <property type="entry name" value="Catalase"/>
</dbReference>
<protein>
    <recommendedName>
        <fullName evidence="11">Catalase</fullName>
    </recommendedName>
</protein>
<organism evidence="9 10">
    <name type="scientific">Didymella glomerata</name>
    <dbReference type="NCBI Taxonomy" id="749621"/>
    <lineage>
        <taxon>Eukaryota</taxon>
        <taxon>Fungi</taxon>
        <taxon>Dikarya</taxon>
        <taxon>Ascomycota</taxon>
        <taxon>Pezizomycotina</taxon>
        <taxon>Dothideomycetes</taxon>
        <taxon>Pleosporomycetidae</taxon>
        <taxon>Pleosporales</taxon>
        <taxon>Pleosporineae</taxon>
        <taxon>Didymellaceae</taxon>
        <taxon>Didymella</taxon>
    </lineage>
</organism>
<reference evidence="9" key="1">
    <citation type="submission" date="2022-10" db="EMBL/GenBank/DDBJ databases">
        <title>Tapping the CABI collections for fungal endophytes: first genome assemblies for Collariella, Neodidymelliopsis, Ascochyta clinopodiicola, Didymella pomorum, Didymosphaeria variabile, Neocosmospora piperis and Neocucurbitaria cava.</title>
        <authorList>
            <person name="Hill R."/>
        </authorList>
    </citation>
    <scope>NUCLEOTIDE SEQUENCE</scope>
    <source>
        <strain evidence="9">IMI 360193</strain>
    </source>
</reference>
<dbReference type="Gene3D" id="2.40.180.10">
    <property type="entry name" value="Catalase core domain"/>
    <property type="match status" value="1"/>
</dbReference>
<evidence type="ECO:0000256" key="1">
    <source>
        <dbReference type="ARBA" id="ARBA00022559"/>
    </source>
</evidence>
<dbReference type="InterPro" id="IPR010582">
    <property type="entry name" value="Catalase_immune_responsive"/>
</dbReference>
<evidence type="ECO:0000259" key="8">
    <source>
        <dbReference type="Pfam" id="PF06628"/>
    </source>
</evidence>
<keyword evidence="2" id="KW-0349">Heme</keyword>
<accession>A0A9W8X1H0</accession>
<dbReference type="PANTHER" id="PTHR11465">
    <property type="entry name" value="CATALASE"/>
    <property type="match status" value="1"/>
</dbReference>
<feature type="domain" description="Catalase immune-responsive" evidence="8">
    <location>
        <begin position="132"/>
        <end position="192"/>
    </location>
</feature>
<evidence type="ECO:0000256" key="4">
    <source>
        <dbReference type="ARBA" id="ARBA00023002"/>
    </source>
</evidence>
<dbReference type="PROSITE" id="PS51402">
    <property type="entry name" value="CATALASE_3"/>
    <property type="match status" value="1"/>
</dbReference>
<dbReference type="GO" id="GO:0004096">
    <property type="term" value="F:catalase activity"/>
    <property type="evidence" value="ECO:0007669"/>
    <property type="project" value="UniProtKB-EC"/>
</dbReference>
<evidence type="ECO:0000256" key="3">
    <source>
        <dbReference type="ARBA" id="ARBA00022723"/>
    </source>
</evidence>
<evidence type="ECO:0000259" key="7">
    <source>
        <dbReference type="Pfam" id="PF00199"/>
    </source>
</evidence>
<keyword evidence="3" id="KW-0479">Metal-binding</keyword>
<proteinExistence type="predicted"/>
<sequence>MQEYGRLVLNKNPENFQRDVESAAFSPGSMVPGIEDSPDPLLQFRMFFYRDAQYHRIGVNLHQVPVNCPFMAKSYATLNFDGTMRVDANHAGNKQYAPNSFAHKFRPDVAETPYQVSDNVVSRKSHYWHEGKKNDYAQATELWSRVMTEEQRKNTIKNTGNMLKFVSTPVIQKKYLAQVYNIAPDYAQGIYDFLPKKEFAFSEVEELAIDAHIWYKEKKFRPSNGEKLVGYAPPMPIYN</sequence>
<keyword evidence="5" id="KW-0408">Iron</keyword>
<dbReference type="GO" id="GO:0005777">
    <property type="term" value="C:peroxisome"/>
    <property type="evidence" value="ECO:0007669"/>
    <property type="project" value="TreeGrafter"/>
</dbReference>
<dbReference type="PANTHER" id="PTHR11465:SF13">
    <property type="entry name" value="CATALASE (EUROFUNG)"/>
    <property type="match status" value="1"/>
</dbReference>
<keyword evidence="10" id="KW-1185">Reference proteome</keyword>
<dbReference type="OrthoDB" id="6880011at2759"/>
<dbReference type="SUPFAM" id="SSF56634">
    <property type="entry name" value="Heme-dependent catalase-like"/>
    <property type="match status" value="1"/>
</dbReference>
<evidence type="ECO:0000256" key="6">
    <source>
        <dbReference type="ARBA" id="ARBA00023324"/>
    </source>
</evidence>
<keyword evidence="6" id="KW-0376">Hydrogen peroxide</keyword>
<name>A0A9W8X1H0_9PLEO</name>
<dbReference type="InterPro" id="IPR020835">
    <property type="entry name" value="Catalase_sf"/>
</dbReference>
<dbReference type="InterPro" id="IPR011614">
    <property type="entry name" value="Catalase_core"/>
</dbReference>
<feature type="domain" description="Catalase core" evidence="7">
    <location>
        <begin position="2"/>
        <end position="102"/>
    </location>
</feature>
<dbReference type="GO" id="GO:0042542">
    <property type="term" value="P:response to hydrogen peroxide"/>
    <property type="evidence" value="ECO:0007669"/>
    <property type="project" value="TreeGrafter"/>
</dbReference>
<dbReference type="EMBL" id="JAPEUV010000032">
    <property type="protein sequence ID" value="KAJ4338193.1"/>
    <property type="molecule type" value="Genomic_DNA"/>
</dbReference>
<dbReference type="AlphaFoldDB" id="A0A9W8X1H0"/>
<evidence type="ECO:0008006" key="11">
    <source>
        <dbReference type="Google" id="ProtNLM"/>
    </source>
</evidence>
<comment type="caution">
    <text evidence="9">The sequence shown here is derived from an EMBL/GenBank/DDBJ whole genome shotgun (WGS) entry which is preliminary data.</text>
</comment>